<sequence length="126" mass="14577">LSFGVLFYLFKRFGPDNFTSLPVWLKNVDLSSETPSLTNGHAVLGRRETHTYWYLFLKTLSYGVALSVAGICWDRVVKGFTEVFQMDIHEPSLAILQMELSHSYLTLIIFFLWRFISGQTVLNYML</sequence>
<name>A0A0B6Y988_9EUPU</name>
<keyword evidence="1" id="KW-1133">Transmembrane helix</keyword>
<dbReference type="AlphaFoldDB" id="A0A0B6Y988"/>
<accession>A0A0B6Y988</accession>
<feature type="non-terminal residue" evidence="2">
    <location>
        <position position="1"/>
    </location>
</feature>
<feature type="transmembrane region" description="Helical" evidence="1">
    <location>
        <begin position="52"/>
        <end position="73"/>
    </location>
</feature>
<evidence type="ECO:0000256" key="1">
    <source>
        <dbReference type="SAM" id="Phobius"/>
    </source>
</evidence>
<gene>
    <name evidence="2" type="primary">ORF17895</name>
</gene>
<feature type="non-terminal residue" evidence="2">
    <location>
        <position position="126"/>
    </location>
</feature>
<evidence type="ECO:0000313" key="2">
    <source>
        <dbReference type="EMBL" id="CEK52749.1"/>
    </source>
</evidence>
<feature type="transmembrane region" description="Helical" evidence="1">
    <location>
        <begin position="93"/>
        <end position="116"/>
    </location>
</feature>
<dbReference type="EMBL" id="HACG01005884">
    <property type="protein sequence ID" value="CEK52749.1"/>
    <property type="molecule type" value="Transcribed_RNA"/>
</dbReference>
<keyword evidence="1" id="KW-0812">Transmembrane</keyword>
<protein>
    <submittedName>
        <fullName evidence="2">Uncharacterized protein</fullName>
    </submittedName>
</protein>
<reference evidence="2" key="1">
    <citation type="submission" date="2014-12" db="EMBL/GenBank/DDBJ databases">
        <title>Insight into the proteome of Arion vulgaris.</title>
        <authorList>
            <person name="Aradska J."/>
            <person name="Bulat T."/>
            <person name="Smidak R."/>
            <person name="Sarate P."/>
            <person name="Gangsoo J."/>
            <person name="Sialana F."/>
            <person name="Bilban M."/>
            <person name="Lubec G."/>
        </authorList>
    </citation>
    <scope>NUCLEOTIDE SEQUENCE</scope>
    <source>
        <tissue evidence="2">Skin</tissue>
    </source>
</reference>
<keyword evidence="1" id="KW-0472">Membrane</keyword>
<proteinExistence type="predicted"/>
<organism evidence="2">
    <name type="scientific">Arion vulgaris</name>
    <dbReference type="NCBI Taxonomy" id="1028688"/>
    <lineage>
        <taxon>Eukaryota</taxon>
        <taxon>Metazoa</taxon>
        <taxon>Spiralia</taxon>
        <taxon>Lophotrochozoa</taxon>
        <taxon>Mollusca</taxon>
        <taxon>Gastropoda</taxon>
        <taxon>Heterobranchia</taxon>
        <taxon>Euthyneura</taxon>
        <taxon>Panpulmonata</taxon>
        <taxon>Eupulmonata</taxon>
        <taxon>Stylommatophora</taxon>
        <taxon>Helicina</taxon>
        <taxon>Arionoidea</taxon>
        <taxon>Arionidae</taxon>
        <taxon>Arion</taxon>
    </lineage>
</organism>